<name>A0A1H5V235_NITMU</name>
<sequence length="509" mass="54354">MDFLVTFERLVFYQGNNNMKKLKEFRKLKSGEDSAGSSNVRPAGPILPVLFVAASFPVCMGQVNAETSFERLSSLLAGTPQGGWVKASTNLFSDAWATGADAAPGPTSAVVRAWSSFAWDSARGDLLLWGGGHGNYVGNEMYVWDGATGSWGRGSLASRIDSKGFIVDNAAPQSAHTYDNNVYLPANDMFLTFGGAAAPGGGAFLQTDGTNVSVAGPFMWDPRKADPNKVGGTTGSGWNTTHIAQGGNMWLDRHVSTATHIDGTTAYRMENGKDVVYVTADMAASGFPSLYRYTAGDVRSGGQDTWERVGRSWNTVGYQGAGTIDTDHNLYIRTASPRPSYASDLTIWDLDNANPDHNWDIGINLVKADGSDFVMTPYFGIDYDSANNSIVLWDGRDGGGTVWSANVLTDADGNIGSHTTWVVHEIESATGDHPLGNHETGVLGKWKYDPTLGAFIALDEAAKTADGKWDAAVWLYKPVAGPVPEPQAYALLLAGLGLIGWAVRGRRAG</sequence>
<evidence type="ECO:0000313" key="2">
    <source>
        <dbReference type="EMBL" id="SEF80771.1"/>
    </source>
</evidence>
<reference evidence="2 3" key="1">
    <citation type="submission" date="2016-10" db="EMBL/GenBank/DDBJ databases">
        <authorList>
            <person name="de Groot N.N."/>
        </authorList>
    </citation>
    <scope>NUCLEOTIDE SEQUENCE [LARGE SCALE GENOMIC DNA]</scope>
    <source>
        <strain evidence="2 3">Nl13</strain>
    </source>
</reference>
<dbReference type="Pfam" id="PF07589">
    <property type="entry name" value="PEP-CTERM"/>
    <property type="match status" value="1"/>
</dbReference>
<organism evidence="2 3">
    <name type="scientific">Nitrosospira multiformis (strain ATCC 25196 / NCIMB 11849 / C 71)</name>
    <dbReference type="NCBI Taxonomy" id="323848"/>
    <lineage>
        <taxon>Bacteria</taxon>
        <taxon>Pseudomonadati</taxon>
        <taxon>Pseudomonadota</taxon>
        <taxon>Betaproteobacteria</taxon>
        <taxon>Nitrosomonadales</taxon>
        <taxon>Nitrosomonadaceae</taxon>
        <taxon>Nitrosospira</taxon>
    </lineage>
</organism>
<accession>A0A1H5V235</accession>
<protein>
    <submittedName>
        <fullName evidence="2">PEP-CTERM protein-sorting domain-containing protein</fullName>
    </submittedName>
</protein>
<dbReference type="AlphaFoldDB" id="A0A1H5V235"/>
<dbReference type="InterPro" id="IPR013424">
    <property type="entry name" value="Ice-binding_C"/>
</dbReference>
<gene>
    <name evidence="2" type="ORF">SAMN05216403_1108</name>
</gene>
<feature type="domain" description="Ice-binding protein C-terminal" evidence="1">
    <location>
        <begin position="482"/>
        <end position="507"/>
    </location>
</feature>
<evidence type="ECO:0000313" key="3">
    <source>
        <dbReference type="Proteomes" id="UP000236751"/>
    </source>
</evidence>
<dbReference type="Proteomes" id="UP000236751">
    <property type="component" value="Unassembled WGS sequence"/>
</dbReference>
<evidence type="ECO:0000259" key="1">
    <source>
        <dbReference type="Pfam" id="PF07589"/>
    </source>
</evidence>
<proteinExistence type="predicted"/>
<dbReference type="EMBL" id="FNVK01000010">
    <property type="protein sequence ID" value="SEF80771.1"/>
    <property type="molecule type" value="Genomic_DNA"/>
</dbReference>